<dbReference type="Proteomes" id="UP001589627">
    <property type="component" value="Unassembled WGS sequence"/>
</dbReference>
<sequence>MRAIDARTGAVALLLGVGVVGLRAWRGLHRLPSTAAHPPSVSVLVVVAALEVGAAIAVIAGIAMIWRRPQRRPVGWRIVVEPPHGRLARLVGLVLALAVLAIPLGLLAAAPYGASFHDHLGWSHGPASSRAPSPPGRGASTSPALLPVVAASLAMVAAVVLLILSRRPAAAGAVVSPRRRHPLVPAVVAAEQALDRADVPRAAVIACYTAMERVLARSGAAPADADTPADVLDRAASAGLVRSEAAATLTHLFREARYSPHPIGEEHRRAARAALSRLRRDLDAAS</sequence>
<feature type="transmembrane region" description="Helical" evidence="1">
    <location>
        <begin position="87"/>
        <end position="110"/>
    </location>
</feature>
<comment type="caution">
    <text evidence="3">The sequence shown here is derived from an EMBL/GenBank/DDBJ whole genome shotgun (WGS) entry which is preliminary data.</text>
</comment>
<keyword evidence="4" id="KW-1185">Reference proteome</keyword>
<evidence type="ECO:0000259" key="2">
    <source>
        <dbReference type="Pfam" id="PF13559"/>
    </source>
</evidence>
<dbReference type="RefSeq" id="WP_378195855.1">
    <property type="nucleotide sequence ID" value="NZ_JBHLZP010000020.1"/>
</dbReference>
<evidence type="ECO:0000256" key="1">
    <source>
        <dbReference type="SAM" id="Phobius"/>
    </source>
</evidence>
<name>A0ABV5YAC8_9ACTN</name>
<dbReference type="Pfam" id="PF13559">
    <property type="entry name" value="DUF4129"/>
    <property type="match status" value="1"/>
</dbReference>
<keyword evidence="1" id="KW-1133">Transmembrane helix</keyword>
<feature type="transmembrane region" description="Helical" evidence="1">
    <location>
        <begin position="144"/>
        <end position="164"/>
    </location>
</feature>
<evidence type="ECO:0000313" key="3">
    <source>
        <dbReference type="EMBL" id="MFB9831526.1"/>
    </source>
</evidence>
<keyword evidence="1" id="KW-0472">Membrane</keyword>
<proteinExistence type="predicted"/>
<feature type="transmembrane region" description="Helical" evidence="1">
    <location>
        <begin position="40"/>
        <end position="66"/>
    </location>
</feature>
<keyword evidence="1" id="KW-0812">Transmembrane</keyword>
<feature type="domain" description="Protein-glutamine gamma-glutamyltransferase-like C-terminal" evidence="2">
    <location>
        <begin position="207"/>
        <end position="275"/>
    </location>
</feature>
<accession>A0ABV5YAC8</accession>
<evidence type="ECO:0000313" key="4">
    <source>
        <dbReference type="Proteomes" id="UP001589627"/>
    </source>
</evidence>
<dbReference type="EMBL" id="JBHLZP010000020">
    <property type="protein sequence ID" value="MFB9831526.1"/>
    <property type="molecule type" value="Genomic_DNA"/>
</dbReference>
<gene>
    <name evidence="3" type="ORF">ACFFNX_04905</name>
</gene>
<organism evidence="3 4">
    <name type="scientific">Actinoallomurus acaciae</name>
    <dbReference type="NCBI Taxonomy" id="502577"/>
    <lineage>
        <taxon>Bacteria</taxon>
        <taxon>Bacillati</taxon>
        <taxon>Actinomycetota</taxon>
        <taxon>Actinomycetes</taxon>
        <taxon>Streptosporangiales</taxon>
        <taxon>Thermomonosporaceae</taxon>
        <taxon>Actinoallomurus</taxon>
    </lineage>
</organism>
<protein>
    <submittedName>
        <fullName evidence="3">DUF4129 domain-containing protein</fullName>
    </submittedName>
</protein>
<reference evidence="3 4" key="1">
    <citation type="submission" date="2024-09" db="EMBL/GenBank/DDBJ databases">
        <authorList>
            <person name="Sun Q."/>
            <person name="Mori K."/>
        </authorList>
    </citation>
    <scope>NUCLEOTIDE SEQUENCE [LARGE SCALE GENOMIC DNA]</scope>
    <source>
        <strain evidence="3 4">TBRC 0563</strain>
    </source>
</reference>
<dbReference type="InterPro" id="IPR025403">
    <property type="entry name" value="TgpA-like_C"/>
</dbReference>